<dbReference type="Proteomes" id="UP000235145">
    <property type="component" value="Unassembled WGS sequence"/>
</dbReference>
<dbReference type="EMBL" id="NBSK02000005">
    <property type="protein sequence ID" value="KAJ0207699.1"/>
    <property type="molecule type" value="Genomic_DNA"/>
</dbReference>
<evidence type="ECO:0000313" key="2">
    <source>
        <dbReference type="Proteomes" id="UP000235145"/>
    </source>
</evidence>
<reference evidence="1 2" key="1">
    <citation type="journal article" date="2017" name="Nat. Commun.">
        <title>Genome assembly with in vitro proximity ligation data and whole-genome triplication in lettuce.</title>
        <authorList>
            <person name="Reyes-Chin-Wo S."/>
            <person name="Wang Z."/>
            <person name="Yang X."/>
            <person name="Kozik A."/>
            <person name="Arikit S."/>
            <person name="Song C."/>
            <person name="Xia L."/>
            <person name="Froenicke L."/>
            <person name="Lavelle D.O."/>
            <person name="Truco M.J."/>
            <person name="Xia R."/>
            <person name="Zhu S."/>
            <person name="Xu C."/>
            <person name="Xu H."/>
            <person name="Xu X."/>
            <person name="Cox K."/>
            <person name="Korf I."/>
            <person name="Meyers B.C."/>
            <person name="Michelmore R.W."/>
        </authorList>
    </citation>
    <scope>NUCLEOTIDE SEQUENCE [LARGE SCALE GENOMIC DNA]</scope>
    <source>
        <strain evidence="2">cv. Salinas</strain>
        <tissue evidence="1">Seedlings</tissue>
    </source>
</reference>
<comment type="caution">
    <text evidence="1">The sequence shown here is derived from an EMBL/GenBank/DDBJ whole genome shotgun (WGS) entry which is preliminary data.</text>
</comment>
<dbReference type="AlphaFoldDB" id="A0A9R1XCU1"/>
<organism evidence="1 2">
    <name type="scientific">Lactuca sativa</name>
    <name type="common">Garden lettuce</name>
    <dbReference type="NCBI Taxonomy" id="4236"/>
    <lineage>
        <taxon>Eukaryota</taxon>
        <taxon>Viridiplantae</taxon>
        <taxon>Streptophyta</taxon>
        <taxon>Embryophyta</taxon>
        <taxon>Tracheophyta</taxon>
        <taxon>Spermatophyta</taxon>
        <taxon>Magnoliopsida</taxon>
        <taxon>eudicotyledons</taxon>
        <taxon>Gunneridae</taxon>
        <taxon>Pentapetalae</taxon>
        <taxon>asterids</taxon>
        <taxon>campanulids</taxon>
        <taxon>Asterales</taxon>
        <taxon>Asteraceae</taxon>
        <taxon>Cichorioideae</taxon>
        <taxon>Cichorieae</taxon>
        <taxon>Lactucinae</taxon>
        <taxon>Lactuca</taxon>
    </lineage>
</organism>
<dbReference type="PANTHER" id="PTHR45463:SF8">
    <property type="entry name" value="OS09G0392200 PROTEIN"/>
    <property type="match status" value="1"/>
</dbReference>
<sequence length="104" mass="12064">MMQLGDVDFLSFSRVCKSWRSYFGSTCGYLIFYGRETKDFWVVNPITRHELHFPHVPSHVYSGEFEFHGILVFSSSISRWVFVISRIFTCGIWSSIAGKGELKL</sequence>
<evidence type="ECO:0000313" key="1">
    <source>
        <dbReference type="EMBL" id="KAJ0207699.1"/>
    </source>
</evidence>
<keyword evidence="2" id="KW-1185">Reference proteome</keyword>
<evidence type="ECO:0008006" key="3">
    <source>
        <dbReference type="Google" id="ProtNLM"/>
    </source>
</evidence>
<proteinExistence type="predicted"/>
<accession>A0A9R1XCU1</accession>
<dbReference type="PANTHER" id="PTHR45463">
    <property type="entry name" value="OS09G0392200 PROTEIN"/>
    <property type="match status" value="1"/>
</dbReference>
<protein>
    <recommendedName>
        <fullName evidence="3">F-box domain-containing protein</fullName>
    </recommendedName>
</protein>
<gene>
    <name evidence="1" type="ORF">LSAT_V11C500256900</name>
</gene>
<name>A0A9R1XCU1_LACSA</name>